<dbReference type="FunFam" id="3.30.70.3490:FF:000039">
    <property type="match status" value="1"/>
</dbReference>
<dbReference type="PANTHER" id="PTHR10972:SF202">
    <property type="entry name" value="OXYSTEROL-BINDING PROTEIN 11"/>
    <property type="match status" value="1"/>
</dbReference>
<evidence type="ECO:0000256" key="1">
    <source>
        <dbReference type="ARBA" id="ARBA00008842"/>
    </source>
</evidence>
<accession>A0AAN7U0R1</accession>
<evidence type="ECO:0000313" key="4">
    <source>
        <dbReference type="EMBL" id="KAK5579143.1"/>
    </source>
</evidence>
<keyword evidence="5" id="KW-1185">Reference proteome</keyword>
<organism evidence="4 5">
    <name type="scientific">Dictyostelium firmibasis</name>
    <dbReference type="NCBI Taxonomy" id="79012"/>
    <lineage>
        <taxon>Eukaryota</taxon>
        <taxon>Amoebozoa</taxon>
        <taxon>Evosea</taxon>
        <taxon>Eumycetozoa</taxon>
        <taxon>Dictyostelia</taxon>
        <taxon>Dictyosteliales</taxon>
        <taxon>Dictyosteliaceae</taxon>
        <taxon>Dictyostelium</taxon>
    </lineage>
</organism>
<dbReference type="GO" id="GO:0016020">
    <property type="term" value="C:membrane"/>
    <property type="evidence" value="ECO:0007669"/>
    <property type="project" value="TreeGrafter"/>
</dbReference>
<dbReference type="GO" id="GO:0120009">
    <property type="term" value="P:intermembrane lipid transfer"/>
    <property type="evidence" value="ECO:0007669"/>
    <property type="project" value="UniProtKB-ARBA"/>
</dbReference>
<dbReference type="Gene3D" id="2.40.160.120">
    <property type="match status" value="1"/>
</dbReference>
<dbReference type="AlphaFoldDB" id="A0AAN7U0R1"/>
<dbReference type="Proteomes" id="UP001344447">
    <property type="component" value="Unassembled WGS sequence"/>
</dbReference>
<evidence type="ECO:0000313" key="5">
    <source>
        <dbReference type="Proteomes" id="UP001344447"/>
    </source>
</evidence>
<comment type="caution">
    <text evidence="4">The sequence shown here is derived from an EMBL/GenBank/DDBJ whole genome shotgun (WGS) entry which is preliminary data.</text>
</comment>
<comment type="similarity">
    <text evidence="1">Belongs to the OSBP family.</text>
</comment>
<dbReference type="FunFam" id="2.40.160.120:FF:000001">
    <property type="entry name" value="Oxysterol-binding protein"/>
    <property type="match status" value="1"/>
</dbReference>
<dbReference type="InterPro" id="IPR000648">
    <property type="entry name" value="Oxysterol-bd"/>
</dbReference>
<evidence type="ECO:0000256" key="2">
    <source>
        <dbReference type="SAM" id="Coils"/>
    </source>
</evidence>
<reference evidence="4 5" key="1">
    <citation type="submission" date="2023-11" db="EMBL/GenBank/DDBJ databases">
        <title>Dfirmibasis_genome.</title>
        <authorList>
            <person name="Edelbroek B."/>
            <person name="Kjellin J."/>
            <person name="Jerlstrom-Hultqvist J."/>
            <person name="Soderbom F."/>
        </authorList>
    </citation>
    <scope>NUCLEOTIDE SEQUENCE [LARGE SCALE GENOMIC DNA]</scope>
    <source>
        <strain evidence="4 5">TNS-C-14</strain>
    </source>
</reference>
<dbReference type="GO" id="GO:0032934">
    <property type="term" value="F:sterol binding"/>
    <property type="evidence" value="ECO:0007669"/>
    <property type="project" value="TreeGrafter"/>
</dbReference>
<feature type="compositionally biased region" description="Basic and acidic residues" evidence="3">
    <location>
        <begin position="52"/>
        <end position="64"/>
    </location>
</feature>
<dbReference type="GO" id="GO:0005829">
    <property type="term" value="C:cytosol"/>
    <property type="evidence" value="ECO:0007669"/>
    <property type="project" value="TreeGrafter"/>
</dbReference>
<dbReference type="Gene3D" id="3.30.70.3490">
    <property type="match status" value="1"/>
</dbReference>
<dbReference type="InterPro" id="IPR037239">
    <property type="entry name" value="OSBP_sf"/>
</dbReference>
<gene>
    <name evidence="4" type="ORF">RB653_008822</name>
</gene>
<proteinExistence type="inferred from homology"/>
<feature type="region of interest" description="Disordered" evidence="3">
    <location>
        <begin position="1"/>
        <end position="71"/>
    </location>
</feature>
<feature type="region of interest" description="Disordered" evidence="3">
    <location>
        <begin position="551"/>
        <end position="574"/>
    </location>
</feature>
<dbReference type="SUPFAM" id="SSF144000">
    <property type="entry name" value="Oxysterol-binding protein-like"/>
    <property type="match status" value="1"/>
</dbReference>
<name>A0AAN7U0R1_9MYCE</name>
<dbReference type="EMBL" id="JAVFKY010000003">
    <property type="protein sequence ID" value="KAK5579143.1"/>
    <property type="molecule type" value="Genomic_DNA"/>
</dbReference>
<protein>
    <recommendedName>
        <fullName evidence="6">Oxysterol-binding protein</fullName>
    </recommendedName>
</protein>
<evidence type="ECO:0000256" key="3">
    <source>
        <dbReference type="SAM" id="MobiDB-lite"/>
    </source>
</evidence>
<dbReference type="PANTHER" id="PTHR10972">
    <property type="entry name" value="OXYSTEROL-BINDING PROTEIN-RELATED"/>
    <property type="match status" value="1"/>
</dbReference>
<dbReference type="Pfam" id="PF01237">
    <property type="entry name" value="Oxysterol_BP"/>
    <property type="match status" value="1"/>
</dbReference>
<evidence type="ECO:0008006" key="6">
    <source>
        <dbReference type="Google" id="ProtNLM"/>
    </source>
</evidence>
<feature type="coiled-coil region" evidence="2">
    <location>
        <begin position="391"/>
        <end position="422"/>
    </location>
</feature>
<keyword evidence="2" id="KW-0175">Coiled coil</keyword>
<sequence length="574" mass="66251">MSNFFKKLVKKDGTPKSSRKSKSQRSDTPSGKYDMNGQQVVPDTSSNYSDDSSSHSETYDKRGEPNIGEQCDALDDYNFGNEIGDAESAPEDKKSLWKKVGGLVGKDPMSLVSLPVYFFEPLTVLECQLEPLRFVELIEKAAACSDSIDRLMYLTAFNIAVFSSYTRTAKPFNPLLGETFEYIDKQGRYKSFCEQVSHHPPIGIAQTTSEVFDLQQESWITTKFWGNSLDVFSHGQNHLYLNSTGEHFTWKVPSAICHNIIFGKMWIEHYGDLIVENHNTGEKAIINFQKSGWFEGTQRKVQGEILDSKGNARVLVNGKWDKYVKVKKLSDGPSRKSTGETTIWEATVEPPENFNKWKHGKWIQGLNEMSKEYQAVLPPSDSRVRMDRIYLEKEENKLANKEKNKIEEREREKRKNRESRKEVWKPSYFSKREDSRYGYRWDFNGKYWDERDKRVDSVVEKFKNDPNFDSNKIPEYDDSKLNISVKSVRKFSRDLTNSSTPTLLKRSFSKLKIEEQPQSQSHPPIIKEELSSTMVDHEETFYNEGNEAKLESVKEDENSHTYIYSSPTIGHSGR</sequence>
<feature type="compositionally biased region" description="Polar residues" evidence="3">
    <location>
        <begin position="560"/>
        <end position="574"/>
    </location>
</feature>